<dbReference type="Proteomes" id="UP000011189">
    <property type="component" value="Unassembled WGS sequence"/>
</dbReference>
<accession>L8TMC0</accession>
<protein>
    <submittedName>
        <fullName evidence="2">Uncharacterized protein</fullName>
    </submittedName>
</protein>
<evidence type="ECO:0000313" key="3">
    <source>
        <dbReference type="Proteomes" id="UP000011189"/>
    </source>
</evidence>
<reference evidence="3" key="1">
    <citation type="journal article" date="2013" name="Genome Announc.">
        <title>Draft Genome Sequence of the 2-Chloro-4-Nitrophenol-Degrading Bacterium Arthrobacter sp. Strain SJCon.</title>
        <authorList>
            <person name="Vikram S."/>
            <person name="Kumar S."/>
            <person name="Vaidya B."/>
            <person name="Pinnaka A.K."/>
            <person name="Raghava G.P."/>
        </authorList>
    </citation>
    <scope>NUCLEOTIDE SEQUENCE [LARGE SCALE GENOMIC DNA]</scope>
    <source>
        <strain evidence="3">SJCon</strain>
    </source>
</reference>
<feature type="compositionally biased region" description="Polar residues" evidence="1">
    <location>
        <begin position="55"/>
        <end position="69"/>
    </location>
</feature>
<sequence length="87" mass="9495">MAVPKGLGQEIGADHAVCPQRQAFEDYSQLRGAHGDRFTGNDDVDGPKARIRNATIAQHSSTDQPQPRTFQPVPTELIDERPQSACP</sequence>
<dbReference type="EMBL" id="AOFD01000023">
    <property type="protein sequence ID" value="ELT44443.1"/>
    <property type="molecule type" value="Genomic_DNA"/>
</dbReference>
<feature type="region of interest" description="Disordered" evidence="1">
    <location>
        <begin position="55"/>
        <end position="87"/>
    </location>
</feature>
<feature type="compositionally biased region" description="Basic and acidic residues" evidence="1">
    <location>
        <begin position="78"/>
        <end position="87"/>
    </location>
</feature>
<gene>
    <name evidence="2" type="ORF">G205_11905</name>
</gene>
<evidence type="ECO:0000256" key="1">
    <source>
        <dbReference type="SAM" id="MobiDB-lite"/>
    </source>
</evidence>
<dbReference type="AlphaFoldDB" id="L8TMC0"/>
<comment type="caution">
    <text evidence="2">The sequence shown here is derived from an EMBL/GenBank/DDBJ whole genome shotgun (WGS) entry which is preliminary data.</text>
</comment>
<proteinExistence type="predicted"/>
<evidence type="ECO:0000313" key="2">
    <source>
        <dbReference type="EMBL" id="ELT44443.1"/>
    </source>
</evidence>
<keyword evidence="3" id="KW-1185">Reference proteome</keyword>
<organism evidence="2 3">
    <name type="scientific">Arthrobacter nitrophenolicus</name>
    <dbReference type="NCBI Taxonomy" id="683150"/>
    <lineage>
        <taxon>Bacteria</taxon>
        <taxon>Bacillati</taxon>
        <taxon>Actinomycetota</taxon>
        <taxon>Actinomycetes</taxon>
        <taxon>Micrococcales</taxon>
        <taxon>Micrococcaceae</taxon>
        <taxon>Arthrobacter</taxon>
    </lineage>
</organism>
<name>L8TMC0_9MICC</name>